<name>A0ABQ7T914_PHRPL</name>
<dbReference type="Pfam" id="PF15005">
    <property type="entry name" value="IZUMO"/>
    <property type="match status" value="1"/>
</dbReference>
<sequence length="228" mass="25374">MSQNGRRKARQAMGLLLCSLALVLLLAPIPSSWACLQCDPNFAIRFASYAPHLSRKSWGLGDVPAAGRRLRGWAQDTLKGLNLGVPPEIPMEELQKIATKVYGKLDTLFKGKTYKPGVLPEILRSIFEEQIKMLRNAIIESRVKCERHCGINQYDAISCETCNKTKPTCFGYNCESSEAWEAALKGIYKYLSGLSSEPQKWAVGLKQLPGFSHCTSTSPDNLNFTREC</sequence>
<dbReference type="InterPro" id="IPR052868">
    <property type="entry name" value="Izumo_fusion"/>
</dbReference>
<dbReference type="EMBL" id="JAIPUX010000953">
    <property type="protein sequence ID" value="KAH0625926.1"/>
    <property type="molecule type" value="Genomic_DNA"/>
</dbReference>
<organism evidence="4 5">
    <name type="scientific">Phrynosoma platyrhinos</name>
    <name type="common">Desert horned lizard</name>
    <dbReference type="NCBI Taxonomy" id="52577"/>
    <lineage>
        <taxon>Eukaryota</taxon>
        <taxon>Metazoa</taxon>
        <taxon>Chordata</taxon>
        <taxon>Craniata</taxon>
        <taxon>Vertebrata</taxon>
        <taxon>Euteleostomi</taxon>
        <taxon>Lepidosauria</taxon>
        <taxon>Squamata</taxon>
        <taxon>Bifurcata</taxon>
        <taxon>Unidentata</taxon>
        <taxon>Episquamata</taxon>
        <taxon>Toxicofera</taxon>
        <taxon>Iguania</taxon>
        <taxon>Phrynosomatidae</taxon>
        <taxon>Phrynosomatinae</taxon>
        <taxon>Phrynosoma</taxon>
    </lineage>
</organism>
<keyword evidence="5" id="KW-1185">Reference proteome</keyword>
<feature type="chain" id="PRO_5045161287" description="Izumo sperm-egg fusion protein 4" evidence="3">
    <location>
        <begin position="35"/>
        <end position="228"/>
    </location>
</feature>
<reference evidence="4 5" key="1">
    <citation type="journal article" date="2022" name="Gigascience">
        <title>A chromosome-level genome assembly and annotation of the desert horned lizard, Phrynosoma platyrhinos, provides insight into chromosomal rearrangements among reptiles.</title>
        <authorList>
            <person name="Koochekian N."/>
            <person name="Ascanio A."/>
            <person name="Farleigh K."/>
            <person name="Card D.C."/>
            <person name="Schield D.R."/>
            <person name="Castoe T.A."/>
            <person name="Jezkova T."/>
        </authorList>
    </citation>
    <scope>NUCLEOTIDE SEQUENCE [LARGE SCALE GENOMIC DNA]</scope>
    <source>
        <strain evidence="4">NK-2021</strain>
    </source>
</reference>
<comment type="similarity">
    <text evidence="1">Belongs to the Izumo family.</text>
</comment>
<keyword evidence="2 3" id="KW-0732">Signal</keyword>
<evidence type="ECO:0000313" key="4">
    <source>
        <dbReference type="EMBL" id="KAH0625926.1"/>
    </source>
</evidence>
<accession>A0ABQ7T914</accession>
<evidence type="ECO:0000256" key="1">
    <source>
        <dbReference type="ARBA" id="ARBA00009633"/>
    </source>
</evidence>
<evidence type="ECO:0008006" key="6">
    <source>
        <dbReference type="Google" id="ProtNLM"/>
    </source>
</evidence>
<gene>
    <name evidence="4" type="ORF">JD844_034298</name>
</gene>
<comment type="caution">
    <text evidence="4">The sequence shown here is derived from an EMBL/GenBank/DDBJ whole genome shotgun (WGS) entry which is preliminary data.</text>
</comment>
<evidence type="ECO:0000313" key="5">
    <source>
        <dbReference type="Proteomes" id="UP000826234"/>
    </source>
</evidence>
<dbReference type="Proteomes" id="UP000826234">
    <property type="component" value="Unassembled WGS sequence"/>
</dbReference>
<protein>
    <recommendedName>
        <fullName evidence="6">Izumo sperm-egg fusion protein 4</fullName>
    </recommendedName>
</protein>
<dbReference type="PANTHER" id="PTHR37357">
    <property type="entry name" value="IZUMO SPERM-EGG FUSION PROTEIN 4"/>
    <property type="match status" value="1"/>
</dbReference>
<proteinExistence type="inferred from homology"/>
<dbReference type="PANTHER" id="PTHR37357:SF1">
    <property type="entry name" value="IZUMO SPERM-EGG FUSION PROTEIN 4"/>
    <property type="match status" value="1"/>
</dbReference>
<evidence type="ECO:0000256" key="3">
    <source>
        <dbReference type="SAM" id="SignalP"/>
    </source>
</evidence>
<dbReference type="InterPro" id="IPR029389">
    <property type="entry name" value="IZUMO"/>
</dbReference>
<evidence type="ECO:0000256" key="2">
    <source>
        <dbReference type="ARBA" id="ARBA00022729"/>
    </source>
</evidence>
<feature type="signal peptide" evidence="3">
    <location>
        <begin position="1"/>
        <end position="34"/>
    </location>
</feature>